<reference evidence="1 2" key="1">
    <citation type="submission" date="2020-08" db="EMBL/GenBank/DDBJ databases">
        <title>Genomic Encyclopedia of Type Strains, Phase IV (KMG-IV): sequencing the most valuable type-strain genomes for metagenomic binning, comparative biology and taxonomic classification.</title>
        <authorList>
            <person name="Goeker M."/>
        </authorList>
    </citation>
    <scope>NUCLEOTIDE SEQUENCE [LARGE SCALE GENOMIC DNA]</scope>
    <source>
        <strain evidence="1 2">DSM 23562</strain>
    </source>
</reference>
<evidence type="ECO:0000313" key="2">
    <source>
        <dbReference type="Proteomes" id="UP000520814"/>
    </source>
</evidence>
<dbReference type="EMBL" id="JACHGW010000005">
    <property type="protein sequence ID" value="MBB6053032.1"/>
    <property type="molecule type" value="Genomic_DNA"/>
</dbReference>
<organism evidence="1 2">
    <name type="scientific">Armatimonas rosea</name>
    <dbReference type="NCBI Taxonomy" id="685828"/>
    <lineage>
        <taxon>Bacteria</taxon>
        <taxon>Bacillati</taxon>
        <taxon>Armatimonadota</taxon>
        <taxon>Armatimonadia</taxon>
        <taxon>Armatimonadales</taxon>
        <taxon>Armatimonadaceae</taxon>
        <taxon>Armatimonas</taxon>
    </lineage>
</organism>
<comment type="caution">
    <text evidence="1">The sequence shown here is derived from an EMBL/GenBank/DDBJ whole genome shotgun (WGS) entry which is preliminary data.</text>
</comment>
<accession>A0A7W9SUF5</accession>
<gene>
    <name evidence="1" type="ORF">HNQ39_004864</name>
</gene>
<evidence type="ECO:0000313" key="1">
    <source>
        <dbReference type="EMBL" id="MBB6053032.1"/>
    </source>
</evidence>
<dbReference type="AlphaFoldDB" id="A0A7W9SUF5"/>
<dbReference type="RefSeq" id="WP_184202929.1">
    <property type="nucleotide sequence ID" value="NZ_JACHGW010000005.1"/>
</dbReference>
<dbReference type="Proteomes" id="UP000520814">
    <property type="component" value="Unassembled WGS sequence"/>
</dbReference>
<evidence type="ECO:0008006" key="3">
    <source>
        <dbReference type="Google" id="ProtNLM"/>
    </source>
</evidence>
<sequence length="168" mass="19457">MAAFTNLDWRRLDTRAVVEAGGLATITKAQWERCVFELLEEDYEVVTLDCGGDIDTMARNFGVLWQWETLFGYTVQRMNLDAIRDGLLESWPTKAGRLVLVLVNAERIWKESRREFLYFLDFAREKSRWELALGTRFFTLLVVEAEKGVIPAQGYCGFSSTHFFPNQK</sequence>
<name>A0A7W9SUF5_ARMRO</name>
<protein>
    <recommendedName>
        <fullName evidence="3">Barstar (barnase inhibitor) domain-containing protein</fullName>
    </recommendedName>
</protein>
<proteinExistence type="predicted"/>
<keyword evidence="2" id="KW-1185">Reference proteome</keyword>